<protein>
    <recommendedName>
        <fullName evidence="2">Large ribosomal subunit protein mL59 domain-containing protein</fullName>
    </recommendedName>
</protein>
<feature type="domain" description="Large ribosomal subunit protein mL59" evidence="2">
    <location>
        <begin position="9"/>
        <end position="216"/>
    </location>
</feature>
<organism evidence="3 4">
    <name type="scientific">Laccaria amethystina LaAM-08-1</name>
    <dbReference type="NCBI Taxonomy" id="1095629"/>
    <lineage>
        <taxon>Eukaryota</taxon>
        <taxon>Fungi</taxon>
        <taxon>Dikarya</taxon>
        <taxon>Basidiomycota</taxon>
        <taxon>Agaricomycotina</taxon>
        <taxon>Agaricomycetes</taxon>
        <taxon>Agaricomycetidae</taxon>
        <taxon>Agaricales</taxon>
        <taxon>Agaricineae</taxon>
        <taxon>Hydnangiaceae</taxon>
        <taxon>Laccaria</taxon>
    </lineage>
</organism>
<accession>A0A0C9Y1I7</accession>
<gene>
    <name evidence="3" type="ORF">K443DRAFT_121254</name>
</gene>
<keyword evidence="4" id="KW-1185">Reference proteome</keyword>
<dbReference type="GO" id="GO:0003735">
    <property type="term" value="F:structural constituent of ribosome"/>
    <property type="evidence" value="ECO:0007669"/>
    <property type="project" value="InterPro"/>
</dbReference>
<dbReference type="InterPro" id="IPR037507">
    <property type="entry name" value="Ribosomal_mL59"/>
</dbReference>
<reference evidence="4" key="2">
    <citation type="submission" date="2015-01" db="EMBL/GenBank/DDBJ databases">
        <title>Evolutionary Origins and Diversification of the Mycorrhizal Mutualists.</title>
        <authorList>
            <consortium name="DOE Joint Genome Institute"/>
            <consortium name="Mycorrhizal Genomics Consortium"/>
            <person name="Kohler A."/>
            <person name="Kuo A."/>
            <person name="Nagy L.G."/>
            <person name="Floudas D."/>
            <person name="Copeland A."/>
            <person name="Barry K.W."/>
            <person name="Cichocki N."/>
            <person name="Veneault-Fourrey C."/>
            <person name="LaButti K."/>
            <person name="Lindquist E.A."/>
            <person name="Lipzen A."/>
            <person name="Lundell T."/>
            <person name="Morin E."/>
            <person name="Murat C."/>
            <person name="Riley R."/>
            <person name="Ohm R."/>
            <person name="Sun H."/>
            <person name="Tunlid A."/>
            <person name="Henrissat B."/>
            <person name="Grigoriev I.V."/>
            <person name="Hibbett D.S."/>
            <person name="Martin F."/>
        </authorList>
    </citation>
    <scope>NUCLEOTIDE SEQUENCE [LARGE SCALE GENOMIC DNA]</scope>
    <source>
        <strain evidence="4">LaAM-08-1</strain>
    </source>
</reference>
<dbReference type="GO" id="GO:0005762">
    <property type="term" value="C:mitochondrial large ribosomal subunit"/>
    <property type="evidence" value="ECO:0007669"/>
    <property type="project" value="InterPro"/>
</dbReference>
<feature type="region of interest" description="Disordered" evidence="1">
    <location>
        <begin position="102"/>
        <end position="125"/>
    </location>
</feature>
<dbReference type="Pfam" id="PF18126">
    <property type="entry name" value="Mitoc_mL59"/>
    <property type="match status" value="1"/>
</dbReference>
<dbReference type="AlphaFoldDB" id="A0A0C9Y1I7"/>
<dbReference type="HOGENOM" id="CLU_058283_0_0_1"/>
<feature type="region of interest" description="Disordered" evidence="1">
    <location>
        <begin position="216"/>
        <end position="239"/>
    </location>
</feature>
<dbReference type="PANTHER" id="PTHR28041:SF1">
    <property type="entry name" value="LARGE RIBOSOMAL SUBUNIT PROTEIN ML59"/>
    <property type="match status" value="1"/>
</dbReference>
<evidence type="ECO:0000313" key="3">
    <source>
        <dbReference type="EMBL" id="KIK03907.1"/>
    </source>
</evidence>
<dbReference type="PANTHER" id="PTHR28041">
    <property type="entry name" value="54S RIBOSOMAL PROTEIN L25, MITOCHONDRIAL"/>
    <property type="match status" value="1"/>
</dbReference>
<dbReference type="InterPro" id="IPR040922">
    <property type="entry name" value="Ribosomal_mL59_dom"/>
</dbReference>
<evidence type="ECO:0000313" key="4">
    <source>
        <dbReference type="Proteomes" id="UP000054477"/>
    </source>
</evidence>
<evidence type="ECO:0000256" key="1">
    <source>
        <dbReference type="SAM" id="MobiDB-lite"/>
    </source>
</evidence>
<reference evidence="3 4" key="1">
    <citation type="submission" date="2014-04" db="EMBL/GenBank/DDBJ databases">
        <authorList>
            <consortium name="DOE Joint Genome Institute"/>
            <person name="Kuo A."/>
            <person name="Kohler A."/>
            <person name="Nagy L.G."/>
            <person name="Floudas D."/>
            <person name="Copeland A."/>
            <person name="Barry K.W."/>
            <person name="Cichocki N."/>
            <person name="Veneault-Fourrey C."/>
            <person name="LaButti K."/>
            <person name="Lindquist E.A."/>
            <person name="Lipzen A."/>
            <person name="Lundell T."/>
            <person name="Morin E."/>
            <person name="Murat C."/>
            <person name="Sun H."/>
            <person name="Tunlid A."/>
            <person name="Henrissat B."/>
            <person name="Grigoriev I.V."/>
            <person name="Hibbett D.S."/>
            <person name="Martin F."/>
            <person name="Nordberg H.P."/>
            <person name="Cantor M.N."/>
            <person name="Hua S.X."/>
        </authorList>
    </citation>
    <scope>NUCLEOTIDE SEQUENCE [LARGE SCALE GENOMIC DNA]</scope>
    <source>
        <strain evidence="3 4">LaAM-08-1</strain>
    </source>
</reference>
<sequence length="239" mass="27739">MSTAAAREAVKRFRLREFKVKSVSHHVRRFGYPPESTPPISTIRLPNPFIPWRNPKNGKWSEPKYSLRHQAELVKKAKLSGTLHLLPPGPKTPEYIPQPVKVLDETPEPTPDGAKTSGSVSEERVVGSRKELEDAMDEALWQEPFEWFVGPGREGSEAVREKKRLEKPGAELGTRLYAGKKRMFKGHKWERVKAHRKRRQNILMRDMAKRVYNYKNYYKKRRPNPLKPPRTTKAPKLPF</sequence>
<proteinExistence type="predicted"/>
<dbReference type="EMBL" id="KN838575">
    <property type="protein sequence ID" value="KIK03907.1"/>
    <property type="molecule type" value="Genomic_DNA"/>
</dbReference>
<dbReference type="STRING" id="1095629.A0A0C9Y1I7"/>
<name>A0A0C9Y1I7_9AGAR</name>
<dbReference type="OrthoDB" id="18529at2759"/>
<dbReference type="Proteomes" id="UP000054477">
    <property type="component" value="Unassembled WGS sequence"/>
</dbReference>
<evidence type="ECO:0000259" key="2">
    <source>
        <dbReference type="Pfam" id="PF18126"/>
    </source>
</evidence>